<organism evidence="6 7">
    <name type="scientific">Momordica charantia</name>
    <name type="common">Bitter gourd</name>
    <name type="synonym">Balsam pear</name>
    <dbReference type="NCBI Taxonomy" id="3673"/>
    <lineage>
        <taxon>Eukaryota</taxon>
        <taxon>Viridiplantae</taxon>
        <taxon>Streptophyta</taxon>
        <taxon>Embryophyta</taxon>
        <taxon>Tracheophyta</taxon>
        <taxon>Spermatophyta</taxon>
        <taxon>Magnoliopsida</taxon>
        <taxon>eudicotyledons</taxon>
        <taxon>Gunneridae</taxon>
        <taxon>Pentapetalae</taxon>
        <taxon>rosids</taxon>
        <taxon>fabids</taxon>
        <taxon>Cucurbitales</taxon>
        <taxon>Cucurbitaceae</taxon>
        <taxon>Momordiceae</taxon>
        <taxon>Momordica</taxon>
    </lineage>
</organism>
<dbReference type="KEGG" id="mcha:111019427"/>
<comment type="subcellular location">
    <subcellularLocation>
        <location evidence="1">Nucleus</location>
    </subcellularLocation>
</comment>
<dbReference type="GO" id="GO:0005634">
    <property type="term" value="C:nucleus"/>
    <property type="evidence" value="ECO:0007669"/>
    <property type="project" value="UniProtKB-SubCell"/>
</dbReference>
<keyword evidence="6" id="KW-1185">Reference proteome</keyword>
<dbReference type="PANTHER" id="PTHR33402">
    <property type="entry name" value="VQ MOTIF-CONTAINING PROTEIN 11-LIKE"/>
    <property type="match status" value="1"/>
</dbReference>
<proteinExistence type="predicted"/>
<evidence type="ECO:0000256" key="2">
    <source>
        <dbReference type="ARBA" id="ARBA00022553"/>
    </source>
</evidence>
<dbReference type="AlphaFoldDB" id="A0A6J1DBD5"/>
<dbReference type="InterPro" id="IPR039611">
    <property type="entry name" value="VQ_4/11/13/19/31/33"/>
</dbReference>
<evidence type="ECO:0000256" key="1">
    <source>
        <dbReference type="ARBA" id="ARBA00004123"/>
    </source>
</evidence>
<dbReference type="OrthoDB" id="1918952at2759"/>
<keyword evidence="3" id="KW-0539">Nucleus</keyword>
<reference evidence="7" key="1">
    <citation type="submission" date="2025-08" db="UniProtKB">
        <authorList>
            <consortium name="RefSeq"/>
        </authorList>
    </citation>
    <scope>IDENTIFICATION</scope>
    <source>
        <strain evidence="7">OHB3-1</strain>
    </source>
</reference>
<evidence type="ECO:0000256" key="4">
    <source>
        <dbReference type="SAM" id="MobiDB-lite"/>
    </source>
</evidence>
<feature type="region of interest" description="Disordered" evidence="4">
    <location>
        <begin position="35"/>
        <end position="54"/>
    </location>
</feature>
<feature type="compositionally biased region" description="Low complexity" evidence="4">
    <location>
        <begin position="1"/>
        <end position="23"/>
    </location>
</feature>
<dbReference type="InterPro" id="IPR008889">
    <property type="entry name" value="VQ"/>
</dbReference>
<feature type="compositionally biased region" description="Polar residues" evidence="4">
    <location>
        <begin position="132"/>
        <end position="144"/>
    </location>
</feature>
<feature type="domain" description="VQ" evidence="5">
    <location>
        <begin position="17"/>
        <end position="42"/>
    </location>
</feature>
<dbReference type="PANTHER" id="PTHR33402:SF19">
    <property type="entry name" value="VQ MOTIF-CONTAINING PROTEIN 11"/>
    <property type="match status" value="1"/>
</dbReference>
<protein>
    <submittedName>
        <fullName evidence="7">VQ motif-containing protein 11</fullName>
    </submittedName>
</protein>
<sequence>MASNSAAAAAAVQSTTTTTFVQADPSTFRAIVQRLTGAPTDPPRPPCRLHERRRSSKKLELELERKGGDTAARGMGIGMASPVSTLEFVTRGSPCEDQELEDRAIAEKGFYFRPSPRGSDPPQLLPLFPISVTPQHNHSSPFSS</sequence>
<gene>
    <name evidence="7" type="primary">LOC111019427</name>
</gene>
<keyword evidence="2" id="KW-0597">Phosphoprotein</keyword>
<evidence type="ECO:0000313" key="7">
    <source>
        <dbReference type="RefSeq" id="XP_022151505.1"/>
    </source>
</evidence>
<dbReference type="Proteomes" id="UP000504603">
    <property type="component" value="Unplaced"/>
</dbReference>
<evidence type="ECO:0000256" key="3">
    <source>
        <dbReference type="ARBA" id="ARBA00023242"/>
    </source>
</evidence>
<accession>A0A6J1DBD5</accession>
<dbReference type="RefSeq" id="XP_022151505.1">
    <property type="nucleotide sequence ID" value="XM_022295813.1"/>
</dbReference>
<dbReference type="Pfam" id="PF05678">
    <property type="entry name" value="VQ"/>
    <property type="match status" value="1"/>
</dbReference>
<dbReference type="GeneID" id="111019427"/>
<evidence type="ECO:0000313" key="6">
    <source>
        <dbReference type="Proteomes" id="UP000504603"/>
    </source>
</evidence>
<name>A0A6J1DBD5_MOMCH</name>
<feature type="region of interest" description="Disordered" evidence="4">
    <location>
        <begin position="111"/>
        <end position="144"/>
    </location>
</feature>
<feature type="region of interest" description="Disordered" evidence="4">
    <location>
        <begin position="1"/>
        <end position="25"/>
    </location>
</feature>
<evidence type="ECO:0000259" key="5">
    <source>
        <dbReference type="Pfam" id="PF05678"/>
    </source>
</evidence>